<dbReference type="PRINTS" id="PR00320">
    <property type="entry name" value="GPROTEINBRPT"/>
</dbReference>
<comment type="caution">
    <text evidence="4">The sequence shown here is derived from an EMBL/GenBank/DDBJ whole genome shotgun (WGS) entry which is preliminary data.</text>
</comment>
<feature type="repeat" description="WD" evidence="3">
    <location>
        <begin position="8"/>
        <end position="51"/>
    </location>
</feature>
<keyword evidence="2" id="KW-0677">Repeat</keyword>
<dbReference type="SMART" id="SM00320">
    <property type="entry name" value="WD40"/>
    <property type="match status" value="6"/>
</dbReference>
<dbReference type="Proteomes" id="UP001146120">
    <property type="component" value="Unassembled WGS sequence"/>
</dbReference>
<feature type="repeat" description="WD" evidence="3">
    <location>
        <begin position="264"/>
        <end position="298"/>
    </location>
</feature>
<dbReference type="InterPro" id="IPR036322">
    <property type="entry name" value="WD40_repeat_dom_sf"/>
</dbReference>
<organism evidence="4 5">
    <name type="scientific">Lagenidium giganteum</name>
    <dbReference type="NCBI Taxonomy" id="4803"/>
    <lineage>
        <taxon>Eukaryota</taxon>
        <taxon>Sar</taxon>
        <taxon>Stramenopiles</taxon>
        <taxon>Oomycota</taxon>
        <taxon>Peronosporomycetes</taxon>
        <taxon>Pythiales</taxon>
        <taxon>Pythiaceae</taxon>
    </lineage>
</organism>
<name>A0AAV2YNX0_9STRA</name>
<dbReference type="SUPFAM" id="SSF50978">
    <property type="entry name" value="WD40 repeat-like"/>
    <property type="match status" value="1"/>
</dbReference>
<dbReference type="InterPro" id="IPR001680">
    <property type="entry name" value="WD40_rpt"/>
</dbReference>
<dbReference type="InterPro" id="IPR015943">
    <property type="entry name" value="WD40/YVTN_repeat-like_dom_sf"/>
</dbReference>
<dbReference type="Pfam" id="PF00400">
    <property type="entry name" value="WD40"/>
    <property type="match status" value="3"/>
</dbReference>
<evidence type="ECO:0000313" key="4">
    <source>
        <dbReference type="EMBL" id="DAZ95775.1"/>
    </source>
</evidence>
<dbReference type="PROSITE" id="PS50082">
    <property type="entry name" value="WD_REPEATS_2"/>
    <property type="match status" value="2"/>
</dbReference>
<dbReference type="PANTHER" id="PTHR45296:SF1">
    <property type="entry name" value="TRANSDUCIN_WD40 REPEAT-LIKE SUPERFAMILY PROTEIN"/>
    <property type="match status" value="1"/>
</dbReference>
<dbReference type="EMBL" id="DAKRPA010000190">
    <property type="protein sequence ID" value="DAZ95775.1"/>
    <property type="molecule type" value="Genomic_DNA"/>
</dbReference>
<dbReference type="PANTHER" id="PTHR45296">
    <property type="entry name" value="TRANSDUCIN/WD40 REPEAT-LIKE SUPERFAMILY PROTEIN"/>
    <property type="match status" value="1"/>
</dbReference>
<gene>
    <name evidence="4" type="ORF">N0F65_010277</name>
</gene>
<reference evidence="4" key="1">
    <citation type="submission" date="2022-11" db="EMBL/GenBank/DDBJ databases">
        <authorList>
            <person name="Morgan W.R."/>
            <person name="Tartar A."/>
        </authorList>
    </citation>
    <scope>NUCLEOTIDE SEQUENCE</scope>
    <source>
        <strain evidence="4">ARSEF 373</strain>
    </source>
</reference>
<evidence type="ECO:0000256" key="3">
    <source>
        <dbReference type="PROSITE-ProRule" id="PRU00221"/>
    </source>
</evidence>
<sequence length="349" mass="38348">MTTPLLTFRGHRAGVNTLLCQEDKHANVLVSGSDDGSCRLWGVRTTRATRCLNVKKALGGQPSDDTDDYAVNSLAFSRTTESLLYVASGNKILTFDLRQEGLILDCSSKEVLQDNEDEINTLAVHPSKQARYLSAPDDNGDIRIYDLQSHKLHKTLRAQHTNICMCAPFRPNAAWDLVSGGMDGLLLFWDFSRGRLKFKIDLNAGMNSLDAASAGPESTQNQMFNPPLVHAIDFAPNGKSFAAGLGDATVAVVDFASRQIVRRMTNHQAIVSQVHFPAFRQNEWLLSSGNDSKITVWDYAQALGDEATAELVVKDFQVRDKPNAITTCLHQNLVLVSDVGNEIAAYPLQ</sequence>
<keyword evidence="5" id="KW-1185">Reference proteome</keyword>
<dbReference type="AlphaFoldDB" id="A0AAV2YNX0"/>
<evidence type="ECO:0008006" key="6">
    <source>
        <dbReference type="Google" id="ProtNLM"/>
    </source>
</evidence>
<dbReference type="InterPro" id="IPR020472">
    <property type="entry name" value="WD40_PAC1"/>
</dbReference>
<protein>
    <recommendedName>
        <fullName evidence="6">WD40 repeat-like protein</fullName>
    </recommendedName>
</protein>
<dbReference type="Gene3D" id="2.130.10.10">
    <property type="entry name" value="YVTN repeat-like/Quinoprotein amine dehydrogenase"/>
    <property type="match status" value="3"/>
</dbReference>
<reference evidence="4" key="2">
    <citation type="journal article" date="2023" name="Microbiol Resour">
        <title>Decontamination and Annotation of the Draft Genome Sequence of the Oomycete Lagenidium giganteum ARSEF 373.</title>
        <authorList>
            <person name="Morgan W.R."/>
            <person name="Tartar A."/>
        </authorList>
    </citation>
    <scope>NUCLEOTIDE SEQUENCE</scope>
    <source>
        <strain evidence="4">ARSEF 373</strain>
    </source>
</reference>
<keyword evidence="1 3" id="KW-0853">WD repeat</keyword>
<dbReference type="PROSITE" id="PS50294">
    <property type="entry name" value="WD_REPEATS_REGION"/>
    <property type="match status" value="1"/>
</dbReference>
<accession>A0AAV2YNX0</accession>
<evidence type="ECO:0000256" key="2">
    <source>
        <dbReference type="ARBA" id="ARBA00022737"/>
    </source>
</evidence>
<evidence type="ECO:0000313" key="5">
    <source>
        <dbReference type="Proteomes" id="UP001146120"/>
    </source>
</evidence>
<evidence type="ECO:0000256" key="1">
    <source>
        <dbReference type="ARBA" id="ARBA00022574"/>
    </source>
</evidence>
<proteinExistence type="predicted"/>